<proteinExistence type="evidence at transcript level"/>
<accession>A0A6F9DHI6</accession>
<dbReference type="PANTHER" id="PTHR47456:SF6">
    <property type="entry name" value="SI:DKEY-31C13.1"/>
    <property type="match status" value="1"/>
</dbReference>
<name>A0A6F9DHI6_9ASCI</name>
<gene>
    <name evidence="1" type="primary">LOC100185158-001</name>
</gene>
<organism evidence="1">
    <name type="scientific">Phallusia mammillata</name>
    <dbReference type="NCBI Taxonomy" id="59560"/>
    <lineage>
        <taxon>Eukaryota</taxon>
        <taxon>Metazoa</taxon>
        <taxon>Chordata</taxon>
        <taxon>Tunicata</taxon>
        <taxon>Ascidiacea</taxon>
        <taxon>Phlebobranchia</taxon>
        <taxon>Ascidiidae</taxon>
        <taxon>Phallusia</taxon>
    </lineage>
</organism>
<dbReference type="GO" id="GO:0003700">
    <property type="term" value="F:DNA-binding transcription factor activity"/>
    <property type="evidence" value="ECO:0007669"/>
    <property type="project" value="InterPro"/>
</dbReference>
<dbReference type="AlphaFoldDB" id="A0A6F9DHI6"/>
<protein>
    <submittedName>
        <fullName evidence="1">Uncharacterized protein LOC100185158</fullName>
    </submittedName>
</protein>
<reference evidence="1" key="1">
    <citation type="submission" date="2020-04" db="EMBL/GenBank/DDBJ databases">
        <authorList>
            <person name="Neveu A P."/>
        </authorList>
    </citation>
    <scope>NUCLEOTIDE SEQUENCE</scope>
    <source>
        <tissue evidence="1">Whole embryo</tissue>
    </source>
</reference>
<sequence>MEVPSKQRRYPNSTVFDSDIFGCQDEQHLSHGLCWFRSKEKAEKAIGRFEIATGTKFIKLSQDTYDRSKSRIWWRMNAKMSNNSNTDDIFDGVPYVIIGTTKLECQYGKDRDWNRKRKRKLHSLEHKYMAGMTKRKYNQVKGSKKRNCEAFIKIREIARFPQFKISSNTKAKRENASKKLRCELQSNPDLEVEIRCYVEFPPMSAHTGHDAIEVEGFILTDGNVPGNEAVIMLEDEDAHKPQVIQIITDNDPAVSTVEVTTTSQFLSDFDPEMEEVERAESRLSDSDPNLDYIKDDVDPQSFIRVSRLVDNIKGALLSVCSQETLETAEEDLLRVYEYLSNTS</sequence>
<dbReference type="PANTHER" id="PTHR47456">
    <property type="entry name" value="PHD-TYPE DOMAIN-CONTAINING PROTEIN"/>
    <property type="match status" value="1"/>
</dbReference>
<dbReference type="InterPro" id="IPR029309">
    <property type="entry name" value="CaRF"/>
</dbReference>
<dbReference type="Pfam" id="PF15299">
    <property type="entry name" value="ALS2CR8"/>
    <property type="match status" value="1"/>
</dbReference>
<evidence type="ECO:0000313" key="1">
    <source>
        <dbReference type="EMBL" id="CAB3262917.1"/>
    </source>
</evidence>
<dbReference type="EMBL" id="LR787055">
    <property type="protein sequence ID" value="CAB3262917.1"/>
    <property type="molecule type" value="mRNA"/>
</dbReference>